<evidence type="ECO:0000313" key="1">
    <source>
        <dbReference type="EMBL" id="JAH14879.1"/>
    </source>
</evidence>
<accession>A0A0E9QDM9</accession>
<reference evidence="1" key="1">
    <citation type="submission" date="2014-11" db="EMBL/GenBank/DDBJ databases">
        <authorList>
            <person name="Amaro Gonzalez C."/>
        </authorList>
    </citation>
    <scope>NUCLEOTIDE SEQUENCE</scope>
</reference>
<dbReference type="EMBL" id="GBXM01093698">
    <property type="protein sequence ID" value="JAH14879.1"/>
    <property type="molecule type" value="Transcribed_RNA"/>
</dbReference>
<sequence length="15" mass="1761">MEFSPFSRNVCLSPF</sequence>
<protein>
    <submittedName>
        <fullName evidence="1">Uncharacterized protein</fullName>
    </submittedName>
</protein>
<reference evidence="1" key="2">
    <citation type="journal article" date="2015" name="Fish Shellfish Immunol.">
        <title>Early steps in the European eel (Anguilla anguilla)-Vibrio vulnificus interaction in the gills: Role of the RtxA13 toxin.</title>
        <authorList>
            <person name="Callol A."/>
            <person name="Pajuelo D."/>
            <person name="Ebbesson L."/>
            <person name="Teles M."/>
            <person name="MacKenzie S."/>
            <person name="Amaro C."/>
        </authorList>
    </citation>
    <scope>NUCLEOTIDE SEQUENCE</scope>
</reference>
<proteinExistence type="predicted"/>
<name>A0A0E9QDM9_ANGAN</name>
<organism evidence="1">
    <name type="scientific">Anguilla anguilla</name>
    <name type="common">European freshwater eel</name>
    <name type="synonym">Muraena anguilla</name>
    <dbReference type="NCBI Taxonomy" id="7936"/>
    <lineage>
        <taxon>Eukaryota</taxon>
        <taxon>Metazoa</taxon>
        <taxon>Chordata</taxon>
        <taxon>Craniata</taxon>
        <taxon>Vertebrata</taxon>
        <taxon>Euteleostomi</taxon>
        <taxon>Actinopterygii</taxon>
        <taxon>Neopterygii</taxon>
        <taxon>Teleostei</taxon>
        <taxon>Anguilliformes</taxon>
        <taxon>Anguillidae</taxon>
        <taxon>Anguilla</taxon>
    </lineage>
</organism>